<dbReference type="AlphaFoldDB" id="F3ZQY7"/>
<evidence type="ECO:0000313" key="2">
    <source>
        <dbReference type="EMBL" id="EGJ71860.1"/>
    </source>
</evidence>
<protein>
    <submittedName>
        <fullName evidence="2">Uncharacterized protein</fullName>
    </submittedName>
</protein>
<dbReference type="Proteomes" id="UP000018439">
    <property type="component" value="Chromosome"/>
</dbReference>
<evidence type="ECO:0000313" key="3">
    <source>
        <dbReference type="Proteomes" id="UP000018439"/>
    </source>
</evidence>
<dbReference type="STRING" id="679937.Bcop_1668"/>
<sequence>MRKSIILIFTLVLMFPLTSLAQRGDVLRSLSDSFDKSKEALNYTVSAIENMTEAYKNISTNNAARFVTLVYSNLSYSSKSVQQALQSANEAETSAEQMNCLTVKESVRSAKALLESAEQGLDNALLLPNKPKRRMKKLKWMPI</sequence>
<feature type="signal peptide" evidence="1">
    <location>
        <begin position="1"/>
        <end position="21"/>
    </location>
</feature>
<organism evidence="2 3">
    <name type="scientific">Bacteroides coprosuis DSM 18011</name>
    <dbReference type="NCBI Taxonomy" id="679937"/>
    <lineage>
        <taxon>Bacteria</taxon>
        <taxon>Pseudomonadati</taxon>
        <taxon>Bacteroidota</taxon>
        <taxon>Bacteroidia</taxon>
        <taxon>Bacteroidales</taxon>
        <taxon>Bacteroidaceae</taxon>
        <taxon>Bacteroides</taxon>
    </lineage>
</organism>
<feature type="chain" id="PRO_5003308580" evidence="1">
    <location>
        <begin position="22"/>
        <end position="143"/>
    </location>
</feature>
<reference evidence="2 3" key="1">
    <citation type="journal article" date="2011" name="Stand. Genomic Sci.">
        <title>Non-contiguous finished genome sequence of Bacteroides coprosuis type strain (PC139).</title>
        <authorList>
            <person name="Land M."/>
            <person name="Held B."/>
            <person name="Gronow S."/>
            <person name="Abt B."/>
            <person name="Lucas S."/>
            <person name="Del Rio T.G."/>
            <person name="Nolan M."/>
            <person name="Tice H."/>
            <person name="Cheng J.F."/>
            <person name="Pitluck S."/>
            <person name="Liolios K."/>
            <person name="Pagani I."/>
            <person name="Ivanova N."/>
            <person name="Mavromatis K."/>
            <person name="Mikhailova N."/>
            <person name="Pati A."/>
            <person name="Tapia R."/>
            <person name="Han C."/>
            <person name="Goodwin L."/>
            <person name="Chen A."/>
            <person name="Palaniappan K."/>
            <person name="Hauser L."/>
            <person name="Brambilla E.M."/>
            <person name="Rohde M."/>
            <person name="Goker M."/>
            <person name="Detter J.C."/>
            <person name="Woyke T."/>
            <person name="Bristow J."/>
            <person name="Eisen J.A."/>
            <person name="Markowitz V."/>
            <person name="Hugenholtz P."/>
            <person name="Kyrpides N.C."/>
            <person name="Klenk H.P."/>
            <person name="Lapidus A."/>
        </authorList>
    </citation>
    <scope>NUCLEOTIDE SEQUENCE [LARGE SCALE GENOMIC DNA]</scope>
    <source>
        <strain evidence="2 3">DSM 18011</strain>
    </source>
</reference>
<evidence type="ECO:0000256" key="1">
    <source>
        <dbReference type="SAM" id="SignalP"/>
    </source>
</evidence>
<keyword evidence="1" id="KW-0732">Signal</keyword>
<proteinExistence type="predicted"/>
<keyword evidence="3" id="KW-1185">Reference proteome</keyword>
<dbReference type="HOGENOM" id="CLU_1802190_0_0_10"/>
<name>F3ZQY7_9BACE</name>
<dbReference type="OrthoDB" id="10015911at2"/>
<dbReference type="EMBL" id="CM001167">
    <property type="protein sequence ID" value="EGJ71860.1"/>
    <property type="molecule type" value="Genomic_DNA"/>
</dbReference>
<accession>F3ZQY7</accession>
<gene>
    <name evidence="2" type="ORF">Bcop_1668</name>
</gene>